<protein>
    <submittedName>
        <fullName evidence="2">Uncharacterized protein</fullName>
    </submittedName>
</protein>
<keyword evidence="1" id="KW-0472">Membrane</keyword>
<feature type="transmembrane region" description="Helical" evidence="1">
    <location>
        <begin position="7"/>
        <end position="28"/>
    </location>
</feature>
<organism evidence="2 3">
    <name type="scientific">Saccharibacillus alkalitolerans</name>
    <dbReference type="NCBI Taxonomy" id="2705290"/>
    <lineage>
        <taxon>Bacteria</taxon>
        <taxon>Bacillati</taxon>
        <taxon>Bacillota</taxon>
        <taxon>Bacilli</taxon>
        <taxon>Bacillales</taxon>
        <taxon>Paenibacillaceae</taxon>
        <taxon>Saccharibacillus</taxon>
    </lineage>
</organism>
<feature type="transmembrane region" description="Helical" evidence="1">
    <location>
        <begin position="48"/>
        <end position="67"/>
    </location>
</feature>
<reference evidence="2 3" key="1">
    <citation type="submission" date="2020-01" db="EMBL/GenBank/DDBJ databases">
        <title>Polyphasic characterisation and genomic insights into a novel alkali tolerant bacterium VR-M41.</title>
        <authorList>
            <person name="Vemuluri V.R."/>
        </authorList>
    </citation>
    <scope>NUCLEOTIDE SEQUENCE [LARGE SCALE GENOMIC DNA]</scope>
    <source>
        <strain evidence="2 3">VR-M41</strain>
    </source>
</reference>
<evidence type="ECO:0000313" key="2">
    <source>
        <dbReference type="EMBL" id="NGZ76252.1"/>
    </source>
</evidence>
<accession>A0ABX0F5M4</accession>
<evidence type="ECO:0000313" key="3">
    <source>
        <dbReference type="Proteomes" id="UP000800303"/>
    </source>
</evidence>
<gene>
    <name evidence="2" type="ORF">GYN08_13060</name>
</gene>
<evidence type="ECO:0000256" key="1">
    <source>
        <dbReference type="SAM" id="Phobius"/>
    </source>
</evidence>
<keyword evidence="1" id="KW-1133">Transmembrane helix</keyword>
<dbReference type="EMBL" id="JAAFGS010000004">
    <property type="protein sequence ID" value="NGZ76252.1"/>
    <property type="molecule type" value="Genomic_DNA"/>
</dbReference>
<proteinExistence type="predicted"/>
<sequence length="76" mass="8196">MSRLSDAVRVAAASAVVAAIVCLANYLISWYLGGVLGKFPFEADSLWSVRSGVIFLISFAFAAAGGWRSQRARRRS</sequence>
<dbReference type="Proteomes" id="UP000800303">
    <property type="component" value="Unassembled WGS sequence"/>
</dbReference>
<name>A0ABX0F5M4_9BACL</name>
<keyword evidence="3" id="KW-1185">Reference proteome</keyword>
<dbReference type="RefSeq" id="WP_166274891.1">
    <property type="nucleotide sequence ID" value="NZ_JAAFGS010000004.1"/>
</dbReference>
<keyword evidence="1" id="KW-0812">Transmembrane</keyword>
<comment type="caution">
    <text evidence="2">The sequence shown here is derived from an EMBL/GenBank/DDBJ whole genome shotgun (WGS) entry which is preliminary data.</text>
</comment>